<comment type="subcellular location">
    <subcellularLocation>
        <location evidence="1">Cell membrane</location>
        <topology evidence="1">Single-pass membrane protein</topology>
    </subcellularLocation>
</comment>
<comment type="similarity">
    <text evidence="2">Belongs to the YajC family.</text>
</comment>
<keyword evidence="12" id="KW-1185">Reference proteome</keyword>
<feature type="compositionally biased region" description="Basic and acidic residues" evidence="10">
    <location>
        <begin position="106"/>
        <end position="118"/>
    </location>
</feature>
<dbReference type="AlphaFoldDB" id="A0A2V1HTN7"/>
<organism evidence="11 12">
    <name type="scientific">Amnibacterium flavum</name>
    <dbReference type="NCBI Taxonomy" id="2173173"/>
    <lineage>
        <taxon>Bacteria</taxon>
        <taxon>Bacillati</taxon>
        <taxon>Actinomycetota</taxon>
        <taxon>Actinomycetes</taxon>
        <taxon>Micrococcales</taxon>
        <taxon>Microbacteriaceae</taxon>
        <taxon>Amnibacterium</taxon>
    </lineage>
</organism>
<keyword evidence="5" id="KW-0812">Transmembrane</keyword>
<dbReference type="Proteomes" id="UP000244893">
    <property type="component" value="Unassembled WGS sequence"/>
</dbReference>
<name>A0A2V1HTN7_9MICO</name>
<evidence type="ECO:0000256" key="3">
    <source>
        <dbReference type="ARBA" id="ARBA00022448"/>
    </source>
</evidence>
<feature type="region of interest" description="Disordered" evidence="10">
    <location>
        <begin position="88"/>
        <end position="132"/>
    </location>
</feature>
<dbReference type="GO" id="GO:0015031">
    <property type="term" value="P:protein transport"/>
    <property type="evidence" value="ECO:0007669"/>
    <property type="project" value="UniProtKB-KW"/>
</dbReference>
<dbReference type="InterPro" id="IPR003849">
    <property type="entry name" value="Preprotein_translocase_YajC"/>
</dbReference>
<evidence type="ECO:0000256" key="6">
    <source>
        <dbReference type="ARBA" id="ARBA00022927"/>
    </source>
</evidence>
<dbReference type="PANTHER" id="PTHR33909:SF1">
    <property type="entry name" value="SEC TRANSLOCON ACCESSORY COMPLEX SUBUNIT YAJC"/>
    <property type="match status" value="1"/>
</dbReference>
<dbReference type="EMBL" id="QEOP01000002">
    <property type="protein sequence ID" value="PVZ94340.1"/>
    <property type="molecule type" value="Genomic_DNA"/>
</dbReference>
<evidence type="ECO:0000256" key="7">
    <source>
        <dbReference type="ARBA" id="ARBA00022989"/>
    </source>
</evidence>
<keyword evidence="4" id="KW-1003">Cell membrane</keyword>
<proteinExistence type="inferred from homology"/>
<evidence type="ECO:0000313" key="11">
    <source>
        <dbReference type="EMBL" id="PVZ94340.1"/>
    </source>
</evidence>
<accession>A0A2V1HTN7</accession>
<evidence type="ECO:0000313" key="12">
    <source>
        <dbReference type="Proteomes" id="UP000244893"/>
    </source>
</evidence>
<protein>
    <submittedName>
        <fullName evidence="11">Preprotein translocase subunit YajC</fullName>
    </submittedName>
</protein>
<dbReference type="Pfam" id="PF02699">
    <property type="entry name" value="YajC"/>
    <property type="match status" value="1"/>
</dbReference>
<feature type="compositionally biased region" description="Acidic residues" evidence="10">
    <location>
        <begin position="88"/>
        <end position="104"/>
    </location>
</feature>
<evidence type="ECO:0000256" key="1">
    <source>
        <dbReference type="ARBA" id="ARBA00004162"/>
    </source>
</evidence>
<keyword evidence="3" id="KW-0813">Transport</keyword>
<keyword evidence="8" id="KW-0811">Translocation</keyword>
<dbReference type="GO" id="GO:0005886">
    <property type="term" value="C:plasma membrane"/>
    <property type="evidence" value="ECO:0007669"/>
    <property type="project" value="UniProtKB-SubCell"/>
</dbReference>
<evidence type="ECO:0000256" key="2">
    <source>
        <dbReference type="ARBA" id="ARBA00006742"/>
    </source>
</evidence>
<dbReference type="NCBIfam" id="TIGR00739">
    <property type="entry name" value="yajC"/>
    <property type="match status" value="1"/>
</dbReference>
<dbReference type="PANTHER" id="PTHR33909">
    <property type="entry name" value="SEC TRANSLOCON ACCESSORY COMPLEX SUBUNIT YAJC"/>
    <property type="match status" value="1"/>
</dbReference>
<evidence type="ECO:0000256" key="10">
    <source>
        <dbReference type="SAM" id="MobiDB-lite"/>
    </source>
</evidence>
<gene>
    <name evidence="11" type="primary">yajC</name>
    <name evidence="11" type="ORF">DDQ50_11475</name>
</gene>
<evidence type="ECO:0000256" key="4">
    <source>
        <dbReference type="ARBA" id="ARBA00022475"/>
    </source>
</evidence>
<evidence type="ECO:0000256" key="9">
    <source>
        <dbReference type="ARBA" id="ARBA00023136"/>
    </source>
</evidence>
<evidence type="ECO:0000256" key="8">
    <source>
        <dbReference type="ARBA" id="ARBA00023010"/>
    </source>
</evidence>
<comment type="caution">
    <text evidence="11">The sequence shown here is derived from an EMBL/GenBank/DDBJ whole genome shotgun (WGS) entry which is preliminary data.</text>
</comment>
<sequence>MTIIMVLVLAVLIFFTFRNGRKRSRDMAAMQDRTRVGAEIMTNFGLFGTIVAIDDEENQVQVETSPGTILTVHRQTIAKIITPDEVVSDDEAEAVEEGEIESAEELAAREPQFGERVDGTPAESNAQKKADD</sequence>
<keyword evidence="6" id="KW-0653">Protein transport</keyword>
<keyword evidence="7" id="KW-1133">Transmembrane helix</keyword>
<reference evidence="11 12" key="1">
    <citation type="submission" date="2018-05" db="EMBL/GenBank/DDBJ databases">
        <title>Amnibacterium sp. M8JJ-5, whole genome shotgun sequence.</title>
        <authorList>
            <person name="Tuo L."/>
        </authorList>
    </citation>
    <scope>NUCLEOTIDE SEQUENCE [LARGE SCALE GENOMIC DNA]</scope>
    <source>
        <strain evidence="11 12">M8JJ-5</strain>
    </source>
</reference>
<evidence type="ECO:0000256" key="5">
    <source>
        <dbReference type="ARBA" id="ARBA00022692"/>
    </source>
</evidence>
<dbReference type="SMART" id="SM01323">
    <property type="entry name" value="YajC"/>
    <property type="match status" value="1"/>
</dbReference>
<keyword evidence="9" id="KW-0472">Membrane</keyword>